<evidence type="ECO:0000313" key="3">
    <source>
        <dbReference type="Proteomes" id="UP001610432"/>
    </source>
</evidence>
<evidence type="ECO:0000313" key="2">
    <source>
        <dbReference type="EMBL" id="KAL2863885.1"/>
    </source>
</evidence>
<feature type="compositionally biased region" description="Basic residues" evidence="1">
    <location>
        <begin position="21"/>
        <end position="32"/>
    </location>
</feature>
<keyword evidence="3" id="KW-1185">Reference proteome</keyword>
<comment type="caution">
    <text evidence="2">The sequence shown here is derived from an EMBL/GenBank/DDBJ whole genome shotgun (WGS) entry which is preliminary data.</text>
</comment>
<protein>
    <submittedName>
        <fullName evidence="2">Uncharacterized protein</fullName>
    </submittedName>
</protein>
<organism evidence="2 3">
    <name type="scientific">Aspergillus lucknowensis</name>
    <dbReference type="NCBI Taxonomy" id="176173"/>
    <lineage>
        <taxon>Eukaryota</taxon>
        <taxon>Fungi</taxon>
        <taxon>Dikarya</taxon>
        <taxon>Ascomycota</taxon>
        <taxon>Pezizomycotina</taxon>
        <taxon>Eurotiomycetes</taxon>
        <taxon>Eurotiomycetidae</taxon>
        <taxon>Eurotiales</taxon>
        <taxon>Aspergillaceae</taxon>
        <taxon>Aspergillus</taxon>
        <taxon>Aspergillus subgen. Nidulantes</taxon>
    </lineage>
</organism>
<dbReference type="Proteomes" id="UP001610432">
    <property type="component" value="Unassembled WGS sequence"/>
</dbReference>
<proteinExistence type="predicted"/>
<gene>
    <name evidence="2" type="ORF">BJX67DRAFT_231248</name>
</gene>
<dbReference type="RefSeq" id="XP_070882864.1">
    <property type="nucleotide sequence ID" value="XM_071025938.1"/>
</dbReference>
<feature type="compositionally biased region" description="Basic and acidic residues" evidence="1">
    <location>
        <begin position="33"/>
        <end position="48"/>
    </location>
</feature>
<evidence type="ECO:0000256" key="1">
    <source>
        <dbReference type="SAM" id="MobiDB-lite"/>
    </source>
</evidence>
<dbReference type="GeneID" id="98141010"/>
<name>A0ABR4LH83_9EURO</name>
<feature type="region of interest" description="Disordered" evidence="1">
    <location>
        <begin position="21"/>
        <end position="94"/>
    </location>
</feature>
<feature type="compositionally biased region" description="Basic and acidic residues" evidence="1">
    <location>
        <begin position="65"/>
        <end position="76"/>
    </location>
</feature>
<reference evidence="2 3" key="1">
    <citation type="submission" date="2024-07" db="EMBL/GenBank/DDBJ databases">
        <title>Section-level genome sequencing and comparative genomics of Aspergillus sections Usti and Cavernicolus.</title>
        <authorList>
            <consortium name="Lawrence Berkeley National Laboratory"/>
            <person name="Nybo J.L."/>
            <person name="Vesth T.C."/>
            <person name="Theobald S."/>
            <person name="Frisvad J.C."/>
            <person name="Larsen T.O."/>
            <person name="Kjaerboelling I."/>
            <person name="Rothschild-Mancinelli K."/>
            <person name="Lyhne E.K."/>
            <person name="Kogle M.E."/>
            <person name="Barry K."/>
            <person name="Clum A."/>
            <person name="Na H."/>
            <person name="Ledsgaard L."/>
            <person name="Lin J."/>
            <person name="Lipzen A."/>
            <person name="Kuo A."/>
            <person name="Riley R."/>
            <person name="Mondo S."/>
            <person name="Labutti K."/>
            <person name="Haridas S."/>
            <person name="Pangalinan J."/>
            <person name="Salamov A.A."/>
            <person name="Simmons B.A."/>
            <person name="Magnuson J.K."/>
            <person name="Chen J."/>
            <person name="Drula E."/>
            <person name="Henrissat B."/>
            <person name="Wiebenga A."/>
            <person name="Lubbers R.J."/>
            <person name="Gomes A.C."/>
            <person name="Macurrencykelacurrency M.R."/>
            <person name="Stajich J."/>
            <person name="Grigoriev I.V."/>
            <person name="Mortensen U.H."/>
            <person name="De Vries R.P."/>
            <person name="Baker S.E."/>
            <person name="Andersen M.R."/>
        </authorList>
    </citation>
    <scope>NUCLEOTIDE SEQUENCE [LARGE SCALE GENOMIC DNA]</scope>
    <source>
        <strain evidence="2 3">CBS 449.75</strain>
    </source>
</reference>
<sequence>MAQMPSIKSSIQLKRMAWRRVSMKTRRWAKGRKKEEERLPEFEKDEGGQTRVSAPSGSRRRRIRVNHEKEGRERKTTSSQESRPGSRPVHVPRP</sequence>
<dbReference type="EMBL" id="JBFXLQ010000046">
    <property type="protein sequence ID" value="KAL2863885.1"/>
    <property type="molecule type" value="Genomic_DNA"/>
</dbReference>
<accession>A0ABR4LH83</accession>